<dbReference type="CDD" id="cd01522">
    <property type="entry name" value="RHOD_1"/>
    <property type="match status" value="1"/>
</dbReference>
<dbReference type="RefSeq" id="WP_066614228.1">
    <property type="nucleotide sequence ID" value="NZ_LQQU01000056.1"/>
</dbReference>
<dbReference type="InterPro" id="IPR036873">
    <property type="entry name" value="Rhodanese-like_dom_sf"/>
</dbReference>
<dbReference type="EMBL" id="LQQU01000056">
    <property type="protein sequence ID" value="KZE26089.1"/>
    <property type="molecule type" value="Genomic_DNA"/>
</dbReference>
<evidence type="ECO:0000313" key="3">
    <source>
        <dbReference type="Proteomes" id="UP000076625"/>
    </source>
</evidence>
<dbReference type="PANTHER" id="PTHR44086">
    <property type="entry name" value="THIOSULFATE SULFURTRANSFERASE RDL2, MITOCHONDRIAL-RELATED"/>
    <property type="match status" value="1"/>
</dbReference>
<dbReference type="PROSITE" id="PS50206">
    <property type="entry name" value="RHODANESE_3"/>
    <property type="match status" value="1"/>
</dbReference>
<dbReference type="SMART" id="SM00450">
    <property type="entry name" value="RHOD"/>
    <property type="match status" value="1"/>
</dbReference>
<dbReference type="GO" id="GO:0004792">
    <property type="term" value="F:thiosulfate-cyanide sulfurtransferase activity"/>
    <property type="evidence" value="ECO:0007669"/>
    <property type="project" value="TreeGrafter"/>
</dbReference>
<dbReference type="Pfam" id="PF00581">
    <property type="entry name" value="Rhodanese"/>
    <property type="match status" value="1"/>
</dbReference>
<keyword evidence="3" id="KW-1185">Reference proteome</keyword>
<feature type="domain" description="Rhodanese" evidence="1">
    <location>
        <begin position="37"/>
        <end position="136"/>
    </location>
</feature>
<comment type="caution">
    <text evidence="2">The sequence shown here is derived from an EMBL/GenBank/DDBJ whole genome shotgun (WGS) entry which is preliminary data.</text>
</comment>
<dbReference type="AlphaFoldDB" id="A0A163BCC4"/>
<evidence type="ECO:0000313" key="2">
    <source>
        <dbReference type="EMBL" id="KZE26089.1"/>
    </source>
</evidence>
<dbReference type="InterPro" id="IPR001763">
    <property type="entry name" value="Rhodanese-like_dom"/>
</dbReference>
<dbReference type="Proteomes" id="UP000076625">
    <property type="component" value="Unassembled WGS sequence"/>
</dbReference>
<proteinExistence type="predicted"/>
<protein>
    <submittedName>
        <fullName evidence="2">Rhodanese</fullName>
    </submittedName>
</protein>
<evidence type="ECO:0000259" key="1">
    <source>
        <dbReference type="PROSITE" id="PS50206"/>
    </source>
</evidence>
<dbReference type="PANTHER" id="PTHR44086:SF10">
    <property type="entry name" value="THIOSULFATE SULFURTRANSFERASE_RHODANESE-LIKE DOMAIN-CONTAINING PROTEIN 3"/>
    <property type="match status" value="1"/>
</dbReference>
<accession>A0A163BCC4</accession>
<dbReference type="OrthoDB" id="9815890at2"/>
<reference evidence="3" key="1">
    <citation type="submission" date="2016-01" db="EMBL/GenBank/DDBJ databases">
        <title>Draft genome of Chromobacterium sp. F49.</title>
        <authorList>
            <person name="Hong K.W."/>
        </authorList>
    </citation>
    <scope>NUCLEOTIDE SEQUENCE [LARGE SCALE GENOMIC DNA]</scope>
    <source>
        <strain evidence="3">CN10</strain>
    </source>
</reference>
<dbReference type="STRING" id="1452487.AVW16_02130"/>
<dbReference type="SUPFAM" id="SSF52821">
    <property type="entry name" value="Rhodanese/Cell cycle control phosphatase"/>
    <property type="match status" value="1"/>
</dbReference>
<dbReference type="Gene3D" id="3.40.250.10">
    <property type="entry name" value="Rhodanese-like domain"/>
    <property type="match status" value="1"/>
</dbReference>
<name>A0A163BCC4_9NEIS</name>
<gene>
    <name evidence="2" type="ORF">AVW16_02130</name>
</gene>
<sequence length="150" mass="16167">MSQSKEILGVAHQRAQELALPYSGALLPQEAAHLMGELPGVVLVDVRSAAEWQFVGTVPNSVRIELKTWPGMQPNPHFLAQLKEQVSPEAMVLFMCRSGVRSDEAARLATGAGYTSVYNVLEGFEGDKDAAGHRGTIGGWKGRGLPWVQG</sequence>
<organism evidence="2 3">
    <name type="scientific">Crenobacter luteus</name>
    <dbReference type="NCBI Taxonomy" id="1452487"/>
    <lineage>
        <taxon>Bacteria</taxon>
        <taxon>Pseudomonadati</taxon>
        <taxon>Pseudomonadota</taxon>
        <taxon>Betaproteobacteria</taxon>
        <taxon>Neisseriales</taxon>
        <taxon>Neisseriaceae</taxon>
        <taxon>Crenobacter</taxon>
    </lineage>
</organism>